<name>A0A914RLN9_PAREQ</name>
<evidence type="ECO:0000313" key="2">
    <source>
        <dbReference type="Proteomes" id="UP000887564"/>
    </source>
</evidence>
<keyword evidence="2" id="KW-1185">Reference proteome</keyword>
<dbReference type="AlphaFoldDB" id="A0A914RLN9"/>
<dbReference type="InterPro" id="IPR042201">
    <property type="entry name" value="FH2_Formin_sf"/>
</dbReference>
<evidence type="ECO:0000313" key="3">
    <source>
        <dbReference type="WBParaSite" id="PEQ_0000721101-mRNA-1"/>
    </source>
</evidence>
<dbReference type="WBParaSite" id="PEQ_0000721101-mRNA-1">
    <property type="protein sequence ID" value="PEQ_0000721101-mRNA-1"/>
    <property type="gene ID" value="PEQ_0000721101"/>
</dbReference>
<dbReference type="Gene3D" id="1.20.58.2220">
    <property type="entry name" value="Formin, FH2 domain"/>
    <property type="match status" value="1"/>
</dbReference>
<evidence type="ECO:0000259" key="1">
    <source>
        <dbReference type="PROSITE" id="PS51444"/>
    </source>
</evidence>
<dbReference type="PANTHER" id="PTHR46345">
    <property type="entry name" value="INVERTED FORMIN-2"/>
    <property type="match status" value="1"/>
</dbReference>
<sequence>MLVQIGNFLNANGSCGNAAGFKLNSLWKIVDMKATKKSITLLHFIAMMIYKGHAMLRLLEPVNMENKLY</sequence>
<dbReference type="Pfam" id="PF02181">
    <property type="entry name" value="FH2"/>
    <property type="match status" value="1"/>
</dbReference>
<feature type="domain" description="FH2" evidence="1">
    <location>
        <begin position="1"/>
        <end position="69"/>
    </location>
</feature>
<dbReference type="PANTHER" id="PTHR46345:SF8">
    <property type="entry name" value="FORMIN 3, ISOFORM B"/>
    <property type="match status" value="1"/>
</dbReference>
<dbReference type="SUPFAM" id="SSF101447">
    <property type="entry name" value="Formin homology 2 domain (FH2 domain)"/>
    <property type="match status" value="1"/>
</dbReference>
<protein>
    <submittedName>
        <fullName evidence="3">FH2 domain-containing protein</fullName>
    </submittedName>
</protein>
<reference evidence="3" key="1">
    <citation type="submission" date="2022-11" db="UniProtKB">
        <authorList>
            <consortium name="WormBaseParasite"/>
        </authorList>
    </citation>
    <scope>IDENTIFICATION</scope>
</reference>
<organism evidence="2 3">
    <name type="scientific">Parascaris equorum</name>
    <name type="common">Equine roundworm</name>
    <dbReference type="NCBI Taxonomy" id="6256"/>
    <lineage>
        <taxon>Eukaryota</taxon>
        <taxon>Metazoa</taxon>
        <taxon>Ecdysozoa</taxon>
        <taxon>Nematoda</taxon>
        <taxon>Chromadorea</taxon>
        <taxon>Rhabditida</taxon>
        <taxon>Spirurina</taxon>
        <taxon>Ascaridomorpha</taxon>
        <taxon>Ascaridoidea</taxon>
        <taxon>Ascarididae</taxon>
        <taxon>Parascaris</taxon>
    </lineage>
</organism>
<dbReference type="InterPro" id="IPR015425">
    <property type="entry name" value="FH2_Formin"/>
</dbReference>
<accession>A0A914RLN9</accession>
<dbReference type="Proteomes" id="UP000887564">
    <property type="component" value="Unplaced"/>
</dbReference>
<dbReference type="PROSITE" id="PS51444">
    <property type="entry name" value="FH2"/>
    <property type="match status" value="1"/>
</dbReference>
<proteinExistence type="predicted"/>